<reference evidence="1" key="1">
    <citation type="journal article" date="2013" name="Genome Announc.">
        <title>Draft Genome Sequence of Agarivorans albus Strain MKT 106T, an Agarolytic Marine Bacterium.</title>
        <authorList>
            <person name="Yasuike M."/>
            <person name="Nakamura Y."/>
            <person name="Kai W."/>
            <person name="Fujiwara A."/>
            <person name="Fukui Y."/>
            <person name="Satomi M."/>
            <person name="Sano M."/>
        </authorList>
    </citation>
    <scope>NUCLEOTIDE SEQUENCE [LARGE SCALE GENOMIC DNA]</scope>
</reference>
<dbReference type="InterPro" id="IPR051135">
    <property type="entry name" value="Gal/GlcNAc/GalNAc_ST"/>
</dbReference>
<gene>
    <name evidence="1" type="ORF">AALB_2761</name>
</gene>
<dbReference type="SUPFAM" id="SSF52540">
    <property type="entry name" value="P-loop containing nucleoside triphosphate hydrolases"/>
    <property type="match status" value="1"/>
</dbReference>
<dbReference type="GO" id="GO:0001517">
    <property type="term" value="F:N-acetylglucosamine 6-O-sulfotransferase activity"/>
    <property type="evidence" value="ECO:0007669"/>
    <property type="project" value="TreeGrafter"/>
</dbReference>
<dbReference type="PANTHER" id="PTHR10704:SF5">
    <property type="entry name" value="CARBOHYDRATE SULFOTRANSFERASE 7"/>
    <property type="match status" value="1"/>
</dbReference>
<evidence type="ECO:0000313" key="1">
    <source>
        <dbReference type="EMBL" id="GAD02681.1"/>
    </source>
</evidence>
<accession>R9PTM5</accession>
<dbReference type="GO" id="GO:0006790">
    <property type="term" value="P:sulfur compound metabolic process"/>
    <property type="evidence" value="ECO:0007669"/>
    <property type="project" value="TreeGrafter"/>
</dbReference>
<proteinExistence type="predicted"/>
<name>R9PTM5_AGAAL</name>
<keyword evidence="2" id="KW-1185">Reference proteome</keyword>
<dbReference type="Pfam" id="PF13469">
    <property type="entry name" value="Sulfotransfer_3"/>
    <property type="match status" value="1"/>
</dbReference>
<evidence type="ECO:0000313" key="2">
    <source>
        <dbReference type="Proteomes" id="UP000014461"/>
    </source>
</evidence>
<dbReference type="OrthoDB" id="1431437at2"/>
<dbReference type="Proteomes" id="UP000014461">
    <property type="component" value="Unassembled WGS sequence"/>
</dbReference>
<dbReference type="GO" id="GO:0006044">
    <property type="term" value="P:N-acetylglucosamine metabolic process"/>
    <property type="evidence" value="ECO:0007669"/>
    <property type="project" value="TreeGrafter"/>
</dbReference>
<dbReference type="AlphaFoldDB" id="R9PTM5"/>
<dbReference type="Gene3D" id="3.40.50.300">
    <property type="entry name" value="P-loop containing nucleotide triphosphate hydrolases"/>
    <property type="match status" value="1"/>
</dbReference>
<dbReference type="InterPro" id="IPR027417">
    <property type="entry name" value="P-loop_NTPase"/>
</dbReference>
<dbReference type="PANTHER" id="PTHR10704">
    <property type="entry name" value="CARBOHYDRATE SULFOTRANSFERASE"/>
    <property type="match status" value="1"/>
</dbReference>
<evidence type="ECO:0008006" key="3">
    <source>
        <dbReference type="Google" id="ProtNLM"/>
    </source>
</evidence>
<comment type="caution">
    <text evidence="1">The sequence shown here is derived from an EMBL/GenBank/DDBJ whole genome shotgun (WGS) entry which is preliminary data.</text>
</comment>
<organism evidence="1 2">
    <name type="scientific">Agarivorans albus MKT 106</name>
    <dbReference type="NCBI Taxonomy" id="1331007"/>
    <lineage>
        <taxon>Bacteria</taxon>
        <taxon>Pseudomonadati</taxon>
        <taxon>Pseudomonadota</taxon>
        <taxon>Gammaproteobacteria</taxon>
        <taxon>Alteromonadales</taxon>
        <taxon>Alteromonadaceae</taxon>
        <taxon>Agarivorans</taxon>
    </lineage>
</organism>
<dbReference type="GO" id="GO:0008459">
    <property type="term" value="F:chondroitin 6-sulfotransferase activity"/>
    <property type="evidence" value="ECO:0007669"/>
    <property type="project" value="TreeGrafter"/>
</dbReference>
<dbReference type="EMBL" id="BARX01000019">
    <property type="protein sequence ID" value="GAD02681.1"/>
    <property type="molecule type" value="Genomic_DNA"/>
</dbReference>
<protein>
    <recommendedName>
        <fullName evidence="3">Sulfotransferase domain-containing protein</fullName>
    </recommendedName>
</protein>
<dbReference type="STRING" id="1331007.AALB_2761"/>
<sequence>MTVDKVVYIAGVARSGTSWLGQVFNSSPEVTFRFQPLFAYEFKNVINEDSNAEEFELLFENMFANDSSFLTQIDKVASGRYPQFEKSDSSSVLVFKENRYQTVIEPMLRKVPYVHGVGLVRHPCAVLSSWMKNEKEFPKGAEILKEWRFGNCKNQGSEDFFGYYKWKEVTNMYLDLADKYPTRFLVQHYEDLLDDTCAKMKNLFKFVGLNWHESTEQFVVSSGESHSDDYYSVYKNQQVLASQPWREELDEFIIDEVYADLKGTRLERFLY</sequence>
<dbReference type="RefSeq" id="WP_016402448.1">
    <property type="nucleotide sequence ID" value="NZ_BARX01000019.1"/>
</dbReference>